<dbReference type="InterPro" id="IPR036443">
    <property type="entry name" value="Znf_RanBP2_sf"/>
</dbReference>
<evidence type="ECO:0000256" key="2">
    <source>
        <dbReference type="ARBA" id="ARBA00001946"/>
    </source>
</evidence>
<dbReference type="GO" id="GO:0006096">
    <property type="term" value="P:glycolytic process"/>
    <property type="evidence" value="ECO:0007669"/>
    <property type="project" value="UniProtKB-UniPathway"/>
</dbReference>
<dbReference type="EMBL" id="UFQS01000219">
    <property type="protein sequence ID" value="SSX01541.1"/>
    <property type="molecule type" value="Genomic_DNA"/>
</dbReference>
<evidence type="ECO:0000313" key="23">
    <source>
        <dbReference type="EMBL" id="SSX01541.1"/>
    </source>
</evidence>
<evidence type="ECO:0000256" key="8">
    <source>
        <dbReference type="ARBA" id="ARBA00022723"/>
    </source>
</evidence>
<dbReference type="InterPro" id="IPR035979">
    <property type="entry name" value="RBD_domain_sf"/>
</dbReference>
<evidence type="ECO:0000256" key="12">
    <source>
        <dbReference type="ARBA" id="ARBA00022833"/>
    </source>
</evidence>
<feature type="compositionally biased region" description="Basic and acidic residues" evidence="19">
    <location>
        <begin position="414"/>
        <end position="437"/>
    </location>
</feature>
<feature type="region of interest" description="Disordered" evidence="19">
    <location>
        <begin position="403"/>
        <end position="541"/>
    </location>
</feature>
<dbReference type="GO" id="GO:0006094">
    <property type="term" value="P:gluconeogenesis"/>
    <property type="evidence" value="ECO:0007669"/>
    <property type="project" value="TreeGrafter"/>
</dbReference>
<protein>
    <recommendedName>
        <fullName evidence="6 17">Phosphoglycerate kinase</fullName>
        <ecNumber evidence="6 17">2.7.2.3</ecNumber>
    </recommendedName>
</protein>
<dbReference type="AlphaFoldDB" id="A0A336LY55"/>
<sequence>MALNKLSIENVDLNKKRVLIRVDFNVPIKEGKITSNQRIVAALDTVKYALEKGAQSVVLMSHLGRPDGSKNAKYTLAPVADELKTLLGKDVKFLNDCVGAEVEAACKDPPAGSVILLENLRFYVEEEGKGVVDGNKVKADPAKVKAFRESLAKLGDVYVNDAFGTAHRAHSSMMGEGFQQRAAGLLLNKELKYFGQALDNPPNPFLAILGGAKVADKIQLIENLLDKVNEMIIGGGMAFTFLKVLNNMEIGGSLFDEEGAKIVQNLVEKAKKNNVQLHLPVDFVTGDKFAEDAAVGAATVESGIPAGHMGLDIGPKTRELFAKPVSRAKIIVWNGPPGVFEFPNFANGTKALMDGVVAATKGGCVTIIGGGDTASCCAKWNTEALVSHVSTGGGASLELLEGKVLPGSPSDRSQSGERSHKRDREYRDRKSSRERERRDRHRRSRSRSNSFDRDRIYNSSKRTPESSRSKDYKDRDDDKYSDDRRNSKYRRSRSPSHKDRGRRERDYRKNSSPARSRYSESEDSYEGYSNDDQRRNDQTPNNKIIVRGLAPHLTEADGTLLLQDQYRATIQYTYGEKNGTGTSQEEKVLTDWYCAKCGVFNFKRRDNCFKCQASREESEKGGEGSDEISNILTKKIILRNLDVLTNEERILSVLQEVVPSVVTKISKIIVCRDPLTQTSRGICYLHFDNLVDSMNLHNALKGLEPPLQIDSRDILISYCIDSENKSIDPHGASKKRDTDNESSTMIGPMMQSDAMYGTYTLDDVPRLAEYSANLYATNVAEQQYYLKYYTDYYTAQITAGTMSNFPTHEQLGGEANNGAQVALEAIQRKQQGKSSSKSQQSTMSVAETIAMNKPGQIPKGNDGKKYPPPNPCLYDETSGYYYDTNTGLYYNAISQYYYNNETGAFLYWDHANSTYILAESLGQQNSAKSENKKEEKKDEEKKEKKGKDPQNKVQVAKKIVKDMERWAKQLNQKKDMPIMSSSSQNLSSDEMPSSSAKMLNRKEAYADVGYSILEKKDQQTSAGLANLVSQQQATNKLVSYDSGSDNETDAPKNESDYVDFEKLTCNLCKRAFPSGEVLTKHLRMSQLHKDNLAKYNLTNQSSASPGMGSSGSSANRSFGGSYRDRAKERRLKYGEDDPPPVNKTRERFERELERQQQAYKPPVAPIGENNVGNRLLQKMGWTEGMGLGRTNQGRTDIIQAEQRNSTAGLGSKTSSYGAGAGDDYKSYIKKMMKARYESVD</sequence>
<feature type="region of interest" description="Disordered" evidence="19">
    <location>
        <begin position="923"/>
        <end position="953"/>
    </location>
</feature>
<dbReference type="UniPathway" id="UPA00109">
    <property type="reaction ID" value="UER00185"/>
</dbReference>
<dbReference type="SMART" id="SM00547">
    <property type="entry name" value="ZnF_RBZ"/>
    <property type="match status" value="1"/>
</dbReference>
<feature type="domain" description="C2H2-type" evidence="20">
    <location>
        <begin position="1063"/>
        <end position="1093"/>
    </location>
</feature>
<comment type="pathway">
    <text evidence="4 17">Carbohydrate degradation; glycolysis; pyruvate from D-glyceraldehyde 3-phosphate: step 2/5.</text>
</comment>
<dbReference type="OMA" id="CESEHER"/>
<feature type="compositionally biased region" description="Low complexity" evidence="19">
    <location>
        <begin position="1101"/>
        <end position="1113"/>
    </location>
</feature>
<keyword evidence="8" id="KW-0479">Metal-binding</keyword>
<evidence type="ECO:0000256" key="3">
    <source>
        <dbReference type="ARBA" id="ARBA00004496"/>
    </source>
</evidence>
<name>A0A336LY55_CULSO</name>
<dbReference type="InterPro" id="IPR041591">
    <property type="entry name" value="OCRE"/>
</dbReference>
<evidence type="ECO:0000256" key="7">
    <source>
        <dbReference type="ARBA" id="ARBA00022679"/>
    </source>
</evidence>
<evidence type="ECO:0000259" key="22">
    <source>
        <dbReference type="PROSITE" id="PS50199"/>
    </source>
</evidence>
<dbReference type="SUPFAM" id="SSF90209">
    <property type="entry name" value="Ran binding protein zinc finger-like"/>
    <property type="match status" value="1"/>
</dbReference>
<dbReference type="PROSITE" id="PS50157">
    <property type="entry name" value="ZINC_FINGER_C2H2_2"/>
    <property type="match status" value="1"/>
</dbReference>
<evidence type="ECO:0000256" key="11">
    <source>
        <dbReference type="ARBA" id="ARBA00022777"/>
    </source>
</evidence>
<dbReference type="InterPro" id="IPR015824">
    <property type="entry name" value="Phosphoglycerate_kinase_N"/>
</dbReference>
<dbReference type="InterPro" id="IPR015911">
    <property type="entry name" value="Phosphoglycerate_kinase_CS"/>
</dbReference>
<evidence type="ECO:0000256" key="6">
    <source>
        <dbReference type="ARBA" id="ARBA00013061"/>
    </source>
</evidence>
<comment type="similarity">
    <text evidence="5 17">Belongs to the phosphoglycerate kinase family.</text>
</comment>
<dbReference type="PANTHER" id="PTHR11406">
    <property type="entry name" value="PHOSPHOGLYCERATE KINASE"/>
    <property type="match status" value="1"/>
</dbReference>
<feature type="region of interest" description="Disordered" evidence="19">
    <location>
        <begin position="972"/>
        <end position="994"/>
    </location>
</feature>
<comment type="cofactor">
    <cofactor evidence="2">
        <name>Mg(2+)</name>
        <dbReference type="ChEBI" id="CHEBI:18420"/>
    </cofactor>
</comment>
<evidence type="ECO:0000256" key="14">
    <source>
        <dbReference type="ARBA" id="ARBA00022842"/>
    </source>
</evidence>
<evidence type="ECO:0000256" key="16">
    <source>
        <dbReference type="PROSITE-ProRule" id="PRU00322"/>
    </source>
</evidence>
<feature type="compositionally biased region" description="Basic and acidic residues" evidence="19">
    <location>
        <begin position="496"/>
        <end position="509"/>
    </location>
</feature>
<keyword evidence="9" id="KW-0547">Nucleotide-binding</keyword>
<evidence type="ECO:0000256" key="10">
    <source>
        <dbReference type="ARBA" id="ARBA00022771"/>
    </source>
</evidence>
<dbReference type="Pfam" id="PF00162">
    <property type="entry name" value="PGK"/>
    <property type="match status" value="1"/>
</dbReference>
<comment type="subcellular location">
    <subcellularLocation>
        <location evidence="3">Cytoplasm</location>
    </subcellularLocation>
</comment>
<dbReference type="InterPro" id="IPR036043">
    <property type="entry name" value="Phosphoglycerate_kinase_sf"/>
</dbReference>
<dbReference type="VEuPathDB" id="VectorBase:CSON005609"/>
<evidence type="ECO:0000259" key="20">
    <source>
        <dbReference type="PROSITE" id="PS50157"/>
    </source>
</evidence>
<organism evidence="24">
    <name type="scientific">Culicoides sonorensis</name>
    <name type="common">Biting midge</name>
    <dbReference type="NCBI Taxonomy" id="179676"/>
    <lineage>
        <taxon>Eukaryota</taxon>
        <taxon>Metazoa</taxon>
        <taxon>Ecdysozoa</taxon>
        <taxon>Arthropoda</taxon>
        <taxon>Hexapoda</taxon>
        <taxon>Insecta</taxon>
        <taxon>Pterygota</taxon>
        <taxon>Neoptera</taxon>
        <taxon>Endopterygota</taxon>
        <taxon>Diptera</taxon>
        <taxon>Nematocera</taxon>
        <taxon>Chironomoidea</taxon>
        <taxon>Ceratopogonidae</taxon>
        <taxon>Ceratopogoninae</taxon>
        <taxon>Culicoides</taxon>
        <taxon>Monoculicoides</taxon>
    </lineage>
</organism>
<evidence type="ECO:0000313" key="24">
    <source>
        <dbReference type="EMBL" id="SSX21921.1"/>
    </source>
</evidence>
<proteinExistence type="inferred from homology"/>
<comment type="catalytic activity">
    <reaction evidence="1 17">
        <text>(2R)-3-phosphoglycerate + ATP = (2R)-3-phospho-glyceroyl phosphate + ADP</text>
        <dbReference type="Rhea" id="RHEA:14801"/>
        <dbReference type="ChEBI" id="CHEBI:30616"/>
        <dbReference type="ChEBI" id="CHEBI:57604"/>
        <dbReference type="ChEBI" id="CHEBI:58272"/>
        <dbReference type="ChEBI" id="CHEBI:456216"/>
        <dbReference type="EC" id="2.7.2.3"/>
    </reaction>
</comment>
<dbReference type="PANTHER" id="PTHR11406:SF0">
    <property type="entry name" value="PHOSPHOGLYCERATE KINASE"/>
    <property type="match status" value="1"/>
</dbReference>
<dbReference type="GO" id="GO:0004618">
    <property type="term" value="F:phosphoglycerate kinase activity"/>
    <property type="evidence" value="ECO:0007669"/>
    <property type="project" value="UniProtKB-EC"/>
</dbReference>
<evidence type="ECO:0000256" key="1">
    <source>
        <dbReference type="ARBA" id="ARBA00000642"/>
    </source>
</evidence>
<evidence type="ECO:0000256" key="18">
    <source>
        <dbReference type="RuleBase" id="RU000696"/>
    </source>
</evidence>
<dbReference type="FunFam" id="3.40.50.1260:FF:000031">
    <property type="entry name" value="Phosphoglycerate kinase 1"/>
    <property type="match status" value="1"/>
</dbReference>
<feature type="region of interest" description="Disordered" evidence="19">
    <location>
        <begin position="1098"/>
        <end position="1124"/>
    </location>
</feature>
<dbReference type="SUPFAM" id="SSF54928">
    <property type="entry name" value="RNA-binding domain, RBD"/>
    <property type="match status" value="1"/>
</dbReference>
<accession>A0A336LY55</accession>
<keyword evidence="13" id="KW-0067">ATP-binding</keyword>
<dbReference type="InterPro" id="IPR001876">
    <property type="entry name" value="Znf_RanBP2"/>
</dbReference>
<dbReference type="InterPro" id="IPR000467">
    <property type="entry name" value="G_patch_dom"/>
</dbReference>
<dbReference type="FunFam" id="3.40.50.1260:FF:000019">
    <property type="entry name" value="Phosphoglycerate kinase 1"/>
    <property type="match status" value="1"/>
</dbReference>
<feature type="domain" description="G-patch" evidence="21">
    <location>
        <begin position="1168"/>
        <end position="1214"/>
    </location>
</feature>
<keyword evidence="10 16" id="KW-0863">Zinc-finger</keyword>
<evidence type="ECO:0000259" key="21">
    <source>
        <dbReference type="PROSITE" id="PS50174"/>
    </source>
</evidence>
<feature type="compositionally biased region" description="Polar residues" evidence="19">
    <location>
        <begin position="979"/>
        <end position="994"/>
    </location>
</feature>
<dbReference type="GO" id="GO:0008270">
    <property type="term" value="F:zinc ion binding"/>
    <property type="evidence" value="ECO:0007669"/>
    <property type="project" value="UniProtKB-KW"/>
</dbReference>
<evidence type="ECO:0000256" key="9">
    <source>
        <dbReference type="ARBA" id="ARBA00022741"/>
    </source>
</evidence>
<feature type="region of interest" description="Disordered" evidence="19">
    <location>
        <begin position="851"/>
        <end position="870"/>
    </location>
</feature>
<dbReference type="EMBL" id="UFQT01000219">
    <property type="protein sequence ID" value="SSX21921.1"/>
    <property type="molecule type" value="Genomic_DNA"/>
</dbReference>
<reference evidence="24" key="2">
    <citation type="submission" date="2018-07" db="EMBL/GenBank/DDBJ databases">
        <authorList>
            <person name="Quirk P.G."/>
            <person name="Krulwich T.A."/>
        </authorList>
    </citation>
    <scope>NUCLEOTIDE SEQUENCE</scope>
</reference>
<dbReference type="PROSITE" id="PS00111">
    <property type="entry name" value="PGLYCERATE_KINASE"/>
    <property type="match status" value="1"/>
</dbReference>
<dbReference type="PROSITE" id="PS50199">
    <property type="entry name" value="ZF_RANBP2_2"/>
    <property type="match status" value="1"/>
</dbReference>
<keyword evidence="15" id="KW-0324">Glycolysis</keyword>
<dbReference type="GO" id="GO:0003676">
    <property type="term" value="F:nucleic acid binding"/>
    <property type="evidence" value="ECO:0007669"/>
    <property type="project" value="InterPro"/>
</dbReference>
<keyword evidence="7 17" id="KW-0808">Transferase</keyword>
<reference evidence="23" key="1">
    <citation type="submission" date="2018-04" db="EMBL/GenBank/DDBJ databases">
        <authorList>
            <person name="Go L.Y."/>
            <person name="Mitchell J.A."/>
        </authorList>
    </citation>
    <scope>NUCLEOTIDE SEQUENCE</scope>
    <source>
        <tissue evidence="23">Whole organism</tissue>
    </source>
</reference>
<dbReference type="InterPro" id="IPR013087">
    <property type="entry name" value="Znf_C2H2_type"/>
</dbReference>
<dbReference type="InterPro" id="IPR012677">
    <property type="entry name" value="Nucleotide-bd_a/b_plait_sf"/>
</dbReference>
<evidence type="ECO:0000256" key="5">
    <source>
        <dbReference type="ARBA" id="ARBA00008982"/>
    </source>
</evidence>
<evidence type="ECO:0000256" key="4">
    <source>
        <dbReference type="ARBA" id="ARBA00004838"/>
    </source>
</evidence>
<dbReference type="PRINTS" id="PR00477">
    <property type="entry name" value="PHGLYCKINASE"/>
</dbReference>
<dbReference type="InterPro" id="IPR001576">
    <property type="entry name" value="Phosphoglycerate_kinase"/>
</dbReference>
<feature type="compositionally biased region" description="Basic and acidic residues" evidence="19">
    <location>
        <begin position="929"/>
        <end position="950"/>
    </location>
</feature>
<evidence type="ECO:0000256" key="13">
    <source>
        <dbReference type="ARBA" id="ARBA00022840"/>
    </source>
</evidence>
<dbReference type="EC" id="2.7.2.3" evidence="6 17"/>
<dbReference type="PROSITE" id="PS50174">
    <property type="entry name" value="G_PATCH"/>
    <property type="match status" value="1"/>
</dbReference>
<dbReference type="Gene3D" id="4.10.1060.10">
    <property type="entry name" value="Zinc finger, RanBP2-type"/>
    <property type="match status" value="1"/>
</dbReference>
<feature type="region of interest" description="Disordered" evidence="19">
    <location>
        <begin position="727"/>
        <end position="747"/>
    </location>
</feature>
<dbReference type="Gene3D" id="3.30.70.330">
    <property type="match status" value="1"/>
</dbReference>
<feature type="domain" description="RanBP2-type" evidence="22">
    <location>
        <begin position="585"/>
        <end position="617"/>
    </location>
</feature>
<dbReference type="SMART" id="SM00443">
    <property type="entry name" value="G_patch"/>
    <property type="match status" value="1"/>
</dbReference>
<dbReference type="SUPFAM" id="SSF53748">
    <property type="entry name" value="Phosphoglycerate kinase"/>
    <property type="match status" value="1"/>
</dbReference>
<feature type="compositionally biased region" description="Basic and acidic residues" evidence="19">
    <location>
        <begin position="450"/>
        <end position="486"/>
    </location>
</feature>
<dbReference type="CDD" id="cd12313">
    <property type="entry name" value="RRM1_RRM2_RBM5_like"/>
    <property type="match status" value="1"/>
</dbReference>
<dbReference type="HAMAP" id="MF_00145">
    <property type="entry name" value="Phosphoglyc_kinase"/>
    <property type="match status" value="1"/>
</dbReference>
<dbReference type="PROSITE" id="PS01358">
    <property type="entry name" value="ZF_RANBP2_1"/>
    <property type="match status" value="1"/>
</dbReference>
<gene>
    <name evidence="24" type="primary">CSON005609</name>
</gene>
<evidence type="ECO:0000256" key="19">
    <source>
        <dbReference type="SAM" id="MobiDB-lite"/>
    </source>
</evidence>
<comment type="subunit">
    <text evidence="18">Monomer.</text>
</comment>
<dbReference type="GO" id="GO:0005829">
    <property type="term" value="C:cytosol"/>
    <property type="evidence" value="ECO:0007669"/>
    <property type="project" value="TreeGrafter"/>
</dbReference>
<dbReference type="Pfam" id="PF17780">
    <property type="entry name" value="OCRE"/>
    <property type="match status" value="1"/>
</dbReference>
<dbReference type="CDD" id="cd00318">
    <property type="entry name" value="Phosphoglycerate_kinase"/>
    <property type="match status" value="1"/>
</dbReference>
<dbReference type="GO" id="GO:0005524">
    <property type="term" value="F:ATP binding"/>
    <property type="evidence" value="ECO:0007669"/>
    <property type="project" value="UniProtKB-KW"/>
</dbReference>
<dbReference type="CDD" id="cd16162">
    <property type="entry name" value="OCRE_RBM5_like"/>
    <property type="match status" value="1"/>
</dbReference>
<dbReference type="GO" id="GO:0043531">
    <property type="term" value="F:ADP binding"/>
    <property type="evidence" value="ECO:0007669"/>
    <property type="project" value="TreeGrafter"/>
</dbReference>
<evidence type="ECO:0000256" key="17">
    <source>
        <dbReference type="RuleBase" id="RU000532"/>
    </source>
</evidence>
<evidence type="ECO:0000256" key="15">
    <source>
        <dbReference type="ARBA" id="ARBA00023152"/>
    </source>
</evidence>
<keyword evidence="12" id="KW-0862">Zinc</keyword>
<keyword evidence="14" id="KW-0460">Magnesium</keyword>
<keyword evidence="11 17" id="KW-0418">Kinase</keyword>
<dbReference type="Pfam" id="PF01585">
    <property type="entry name" value="G-patch"/>
    <property type="match status" value="1"/>
</dbReference>
<dbReference type="Gene3D" id="3.40.50.1260">
    <property type="entry name" value="Phosphoglycerate kinase, N-terminal domain"/>
    <property type="match status" value="3"/>
</dbReference>